<evidence type="ECO:0000256" key="1">
    <source>
        <dbReference type="ARBA" id="ARBA00023002"/>
    </source>
</evidence>
<keyword evidence="4" id="KW-1185">Reference proteome</keyword>
<dbReference type="Proteomes" id="UP000543642">
    <property type="component" value="Unassembled WGS sequence"/>
</dbReference>
<feature type="domain" description="NADP-dependent oxidoreductase" evidence="2">
    <location>
        <begin position="14"/>
        <end position="315"/>
    </location>
</feature>
<gene>
    <name evidence="3" type="ORF">HNP82_003286</name>
</gene>
<organism evidence="3 4">
    <name type="scientific">Catenibacillus scindens</name>
    <dbReference type="NCBI Taxonomy" id="673271"/>
    <lineage>
        <taxon>Bacteria</taxon>
        <taxon>Bacillati</taxon>
        <taxon>Bacillota</taxon>
        <taxon>Clostridia</taxon>
        <taxon>Lachnospirales</taxon>
        <taxon>Lachnospiraceae</taxon>
        <taxon>Catenibacillus</taxon>
    </lineage>
</organism>
<dbReference type="SUPFAM" id="SSF51430">
    <property type="entry name" value="NAD(P)-linked oxidoreductase"/>
    <property type="match status" value="1"/>
</dbReference>
<dbReference type="GO" id="GO:0016491">
    <property type="term" value="F:oxidoreductase activity"/>
    <property type="evidence" value="ECO:0007669"/>
    <property type="project" value="UniProtKB-KW"/>
</dbReference>
<protein>
    <submittedName>
        <fullName evidence="3">Aryl-alcohol dehydrogenase-like predicted oxidoreductase</fullName>
    </submittedName>
</protein>
<dbReference type="InterPro" id="IPR036812">
    <property type="entry name" value="NAD(P)_OxRdtase_dom_sf"/>
</dbReference>
<dbReference type="CDD" id="cd19078">
    <property type="entry name" value="AKR_AKR13C1_2"/>
    <property type="match status" value="1"/>
</dbReference>
<proteinExistence type="predicted"/>
<reference evidence="3 4" key="1">
    <citation type="submission" date="2020-08" db="EMBL/GenBank/DDBJ databases">
        <title>Genomic Encyclopedia of Type Strains, Phase IV (KMG-IV): sequencing the most valuable type-strain genomes for metagenomic binning, comparative biology and taxonomic classification.</title>
        <authorList>
            <person name="Goeker M."/>
        </authorList>
    </citation>
    <scope>NUCLEOTIDE SEQUENCE [LARGE SCALE GENOMIC DNA]</scope>
    <source>
        <strain evidence="3 4">DSM 106146</strain>
    </source>
</reference>
<dbReference type="Gene3D" id="3.20.20.100">
    <property type="entry name" value="NADP-dependent oxidoreductase domain"/>
    <property type="match status" value="1"/>
</dbReference>
<name>A0A7W8HCX0_9FIRM</name>
<dbReference type="Pfam" id="PF00248">
    <property type="entry name" value="Aldo_ket_red"/>
    <property type="match status" value="1"/>
</dbReference>
<dbReference type="GO" id="GO:0005737">
    <property type="term" value="C:cytoplasm"/>
    <property type="evidence" value="ECO:0007669"/>
    <property type="project" value="TreeGrafter"/>
</dbReference>
<dbReference type="PANTHER" id="PTHR43625">
    <property type="entry name" value="AFLATOXIN B1 ALDEHYDE REDUCTASE"/>
    <property type="match status" value="1"/>
</dbReference>
<dbReference type="InterPro" id="IPR050791">
    <property type="entry name" value="Aldo-Keto_reductase"/>
</dbReference>
<dbReference type="RefSeq" id="WP_183776422.1">
    <property type="nucleotide sequence ID" value="NZ_JACHFW010000020.1"/>
</dbReference>
<dbReference type="PANTHER" id="PTHR43625:SF77">
    <property type="entry name" value="ALDO-KETO REDUCTASE"/>
    <property type="match status" value="1"/>
</dbReference>
<dbReference type="InterPro" id="IPR023210">
    <property type="entry name" value="NADP_OxRdtase_dom"/>
</dbReference>
<dbReference type="AlphaFoldDB" id="A0A7W8HCX0"/>
<accession>A0A7W8HCX0</accession>
<evidence type="ECO:0000313" key="4">
    <source>
        <dbReference type="Proteomes" id="UP000543642"/>
    </source>
</evidence>
<evidence type="ECO:0000259" key="2">
    <source>
        <dbReference type="Pfam" id="PF00248"/>
    </source>
</evidence>
<evidence type="ECO:0000313" key="3">
    <source>
        <dbReference type="EMBL" id="MBB5266129.1"/>
    </source>
</evidence>
<sequence length="341" mass="37655">METRVLGKDLTVSAIGLGCMGFSHAYGAPTDEKETIRLLRRALDLGYTFFDTAEVYGTPDDPHINEALVGKALAPVRDQVVIATKFGLRFDRESGKVPLPLIPDSRPETIRRSVEGSLRRLGTDHIDLYFQHRIDPAVEPEEVAGVMADLMKEGKITHWGISEANEDYLRRANAVCPVTAVQNRYSMMARKYESLFPVLEELGVGLVAFSPMANGFLTGQYGKGQHFDPATDYRAAMPQFTDEAVEQNAALLKLLNDMAVEKHATPAQISLAWMLCKRPWIVPIPGTRKEDRMTENAGAARIKLSSDEVDALDRALDSMKMSAVFGGTTVSLHEAEKDSDK</sequence>
<dbReference type="EMBL" id="JACHFW010000020">
    <property type="protein sequence ID" value="MBB5266129.1"/>
    <property type="molecule type" value="Genomic_DNA"/>
</dbReference>
<comment type="caution">
    <text evidence="3">The sequence shown here is derived from an EMBL/GenBank/DDBJ whole genome shotgun (WGS) entry which is preliminary data.</text>
</comment>
<keyword evidence="1" id="KW-0560">Oxidoreductase</keyword>